<sequence>MMKIVLVGYGQIAKSQHVPVLRKSREFELVGVVDPQMDVDIGLPCFPDLPAFFKTGRDCDCVAICTPPASRYALAAIAMEKRLHVLLEKPPVSSLSALFALKQMAVQRDVTLFTGWHSRYAPCIPAITTCLKNRDIREIVICWQEDHRNWHPGARWLWKAGGFGAFDAGVNALSLLHAIMKAPLVYQQGDMAFAAGAETPIRVALHLSAGAEKIPVKAWFDIGAEADDENWTITWHLKDGTIIQALESGASWSVNGEILSPDAADAYAEYRALYADFASSITRASSNFVAVPYLIATDCLAQGRRHVGDMKAPEWVTPSRGGGT</sequence>
<feature type="domain" description="Gfo/Idh/MocA-like oxidoreductase N-terminal" evidence="1">
    <location>
        <begin position="2"/>
        <end position="115"/>
    </location>
</feature>
<proteinExistence type="predicted"/>
<dbReference type="PANTHER" id="PTHR43377">
    <property type="entry name" value="BILIVERDIN REDUCTASE A"/>
    <property type="match status" value="1"/>
</dbReference>
<reference evidence="2" key="1">
    <citation type="submission" date="2022-10" db="EMBL/GenBank/DDBJ databases">
        <title>Candidatus Kirkpatrella diaphorinas gen. nov., sp. nov., an uncultured endosymbiont identified in a population of Diaphorina citri from Hawaii.</title>
        <authorList>
            <person name="Henry E.M."/>
            <person name="Carlson C.R."/>
            <person name="Kuo Y.-W."/>
        </authorList>
    </citation>
    <scope>NUCLEOTIDE SEQUENCE</scope>
    <source>
        <strain evidence="2">CADCRV1</strain>
    </source>
</reference>
<organism evidence="2 3">
    <name type="scientific">Candidatus Kirkpatrickella diaphorinae</name>
    <dbReference type="NCBI Taxonomy" id="2984322"/>
    <lineage>
        <taxon>Bacteria</taxon>
        <taxon>Pseudomonadati</taxon>
        <taxon>Pseudomonadota</taxon>
        <taxon>Alphaproteobacteria</taxon>
        <taxon>Acetobacterales</taxon>
        <taxon>Acetobacteraceae</taxon>
        <taxon>Candidatus Kirkpatrickella</taxon>
    </lineage>
</organism>
<evidence type="ECO:0000313" key="3">
    <source>
        <dbReference type="Proteomes" id="UP001163831"/>
    </source>
</evidence>
<dbReference type="Pfam" id="PF01408">
    <property type="entry name" value="GFO_IDH_MocA"/>
    <property type="match status" value="1"/>
</dbReference>
<dbReference type="InterPro" id="IPR051450">
    <property type="entry name" value="Gfo/Idh/MocA_Oxidoreductases"/>
</dbReference>
<dbReference type="RefSeq" id="WP_319807739.1">
    <property type="nucleotide sequence ID" value="NZ_CP107052.1"/>
</dbReference>
<dbReference type="SUPFAM" id="SSF51735">
    <property type="entry name" value="NAD(P)-binding Rossmann-fold domains"/>
    <property type="match status" value="1"/>
</dbReference>
<dbReference type="PANTHER" id="PTHR43377:SF1">
    <property type="entry name" value="BILIVERDIN REDUCTASE A"/>
    <property type="match status" value="1"/>
</dbReference>
<dbReference type="Gene3D" id="3.30.360.10">
    <property type="entry name" value="Dihydrodipicolinate Reductase, domain 2"/>
    <property type="match status" value="1"/>
</dbReference>
<dbReference type="InterPro" id="IPR036291">
    <property type="entry name" value="NAD(P)-bd_dom_sf"/>
</dbReference>
<accession>A0ABY6GKS4</accession>
<evidence type="ECO:0000259" key="1">
    <source>
        <dbReference type="Pfam" id="PF01408"/>
    </source>
</evidence>
<gene>
    <name evidence="2" type="ORF">N5W20_04635</name>
</gene>
<dbReference type="Proteomes" id="UP001163831">
    <property type="component" value="Chromosome"/>
</dbReference>
<name>A0ABY6GKS4_9PROT</name>
<protein>
    <submittedName>
        <fullName evidence="2">Gfo/Idh/MocA family oxidoreductase</fullName>
    </submittedName>
</protein>
<dbReference type="EMBL" id="CP107052">
    <property type="protein sequence ID" value="UYH52143.1"/>
    <property type="molecule type" value="Genomic_DNA"/>
</dbReference>
<dbReference type="InterPro" id="IPR000683">
    <property type="entry name" value="Gfo/Idh/MocA-like_OxRdtase_N"/>
</dbReference>
<evidence type="ECO:0000313" key="2">
    <source>
        <dbReference type="EMBL" id="UYH52143.1"/>
    </source>
</evidence>
<keyword evidence="3" id="KW-1185">Reference proteome</keyword>
<dbReference type="Gene3D" id="3.40.50.720">
    <property type="entry name" value="NAD(P)-binding Rossmann-like Domain"/>
    <property type="match status" value="1"/>
</dbReference>